<protein>
    <submittedName>
        <fullName evidence="1">Uncharacterized protein</fullName>
    </submittedName>
</protein>
<accession>A0ABM7W7P2</accession>
<sequence length="67" mass="7402">MKKVSESAGDLKKLIKHAIEDLEVTPTEYQQIMDCAGADGHIDKEEAALLAQFQTMIANGTIKRVKE</sequence>
<organism evidence="1 2">
    <name type="scientific">Desulfofustis limnaeus</name>
    <dbReference type="NCBI Taxonomy" id="2740163"/>
    <lineage>
        <taxon>Bacteria</taxon>
        <taxon>Pseudomonadati</taxon>
        <taxon>Thermodesulfobacteriota</taxon>
        <taxon>Desulfobulbia</taxon>
        <taxon>Desulfobulbales</taxon>
        <taxon>Desulfocapsaceae</taxon>
        <taxon>Desulfofustis</taxon>
    </lineage>
</organism>
<evidence type="ECO:0000313" key="2">
    <source>
        <dbReference type="Proteomes" id="UP000830055"/>
    </source>
</evidence>
<dbReference type="EMBL" id="AP025516">
    <property type="protein sequence ID" value="BDD86994.1"/>
    <property type="molecule type" value="Genomic_DNA"/>
</dbReference>
<dbReference type="RefSeq" id="WP_284154054.1">
    <property type="nucleotide sequence ID" value="NZ_AP025516.1"/>
</dbReference>
<dbReference type="Proteomes" id="UP000830055">
    <property type="component" value="Chromosome"/>
</dbReference>
<keyword evidence="2" id="KW-1185">Reference proteome</keyword>
<evidence type="ECO:0000313" key="1">
    <source>
        <dbReference type="EMBL" id="BDD86994.1"/>
    </source>
</evidence>
<gene>
    <name evidence="1" type="ORF">DPPLL_13590</name>
</gene>
<name>A0ABM7W7P2_9BACT</name>
<proteinExistence type="predicted"/>
<reference evidence="1 2" key="1">
    <citation type="submission" date="2022-01" db="EMBL/GenBank/DDBJ databases">
        <title>Desulfofustis limnae sp. nov., a novel mesophilic sulfate-reducing bacterium isolated from marsh soil.</title>
        <authorList>
            <person name="Watanabe M."/>
            <person name="Takahashi A."/>
            <person name="Kojima H."/>
            <person name="Fukui M."/>
        </authorList>
    </citation>
    <scope>NUCLEOTIDE SEQUENCE [LARGE SCALE GENOMIC DNA]</scope>
    <source>
        <strain evidence="1 2">PPLL</strain>
    </source>
</reference>